<organism evidence="1">
    <name type="scientific">Arundo donax</name>
    <name type="common">Giant reed</name>
    <name type="synonym">Donax arundinaceus</name>
    <dbReference type="NCBI Taxonomy" id="35708"/>
    <lineage>
        <taxon>Eukaryota</taxon>
        <taxon>Viridiplantae</taxon>
        <taxon>Streptophyta</taxon>
        <taxon>Embryophyta</taxon>
        <taxon>Tracheophyta</taxon>
        <taxon>Spermatophyta</taxon>
        <taxon>Magnoliopsida</taxon>
        <taxon>Liliopsida</taxon>
        <taxon>Poales</taxon>
        <taxon>Poaceae</taxon>
        <taxon>PACMAD clade</taxon>
        <taxon>Arundinoideae</taxon>
        <taxon>Arundineae</taxon>
        <taxon>Arundo</taxon>
    </lineage>
</organism>
<evidence type="ECO:0000313" key="1">
    <source>
        <dbReference type="EMBL" id="JAE30276.1"/>
    </source>
</evidence>
<protein>
    <submittedName>
        <fullName evidence="1">Uncharacterized protein</fullName>
    </submittedName>
</protein>
<accession>A0A0A9H5Y2</accession>
<reference evidence="1" key="1">
    <citation type="submission" date="2014-09" db="EMBL/GenBank/DDBJ databases">
        <authorList>
            <person name="Magalhaes I.L.F."/>
            <person name="Oliveira U."/>
            <person name="Santos F.R."/>
            <person name="Vidigal T.H.D.A."/>
            <person name="Brescovit A.D."/>
            <person name="Santos A.J."/>
        </authorList>
    </citation>
    <scope>NUCLEOTIDE SEQUENCE</scope>
    <source>
        <tissue evidence="1">Shoot tissue taken approximately 20 cm above the soil surface</tissue>
    </source>
</reference>
<name>A0A0A9H5Y2_ARUDO</name>
<proteinExistence type="predicted"/>
<dbReference type="EMBL" id="GBRH01167620">
    <property type="protein sequence ID" value="JAE30276.1"/>
    <property type="molecule type" value="Transcribed_RNA"/>
</dbReference>
<reference evidence="1" key="2">
    <citation type="journal article" date="2015" name="Data Brief">
        <title>Shoot transcriptome of the giant reed, Arundo donax.</title>
        <authorList>
            <person name="Barrero R.A."/>
            <person name="Guerrero F.D."/>
            <person name="Moolhuijzen P."/>
            <person name="Goolsby J.A."/>
            <person name="Tidwell J."/>
            <person name="Bellgard S.E."/>
            <person name="Bellgard M.I."/>
        </authorList>
    </citation>
    <scope>NUCLEOTIDE SEQUENCE</scope>
    <source>
        <tissue evidence="1">Shoot tissue taken approximately 20 cm above the soil surface</tissue>
    </source>
</reference>
<sequence length="9" mass="1170">MWAMCPLRY</sequence>